<sequence>MDESCKSPQEGDGTPDILSRPVHYPQQQHLVASYGGEGSQLSERCNEELKRPWSYGGRSGGLLAPPGYYSSTQKQLDEFEEVISKMATMTRCPPPYPGNVERGCNELGVAAATDLGFSGCNELGVCNRRQVYPGCRETPVTHDPYNIGCGNEAHDVQSNDFANSQAVDNISSCGAAKFSDSAHSRMSLSAAFQNCANASHCPTDTGLYENKDHGNLGLPAATTCLPPSYHGTQQGVHVSPGRQPLNSPRPSPYPSPLTSPNPETPPPSNPPSRRSSLSRLHQQVPVSPCRIHVSAPWEPRSRPMLYNAPPASVRSIHTNSRTSFKQQLMRTQQQQEEQRLKQQEERRLKQQQQQLQYQQFSPQQQRSSAIDVIDPRSIQGNGHHSVVGDGGPSGSVQVQSLLENPTLYHVLQTRDRLERHQTPSSSHSSNGDYPAVAAQFLDTNRGQPQPSGLSRSAIESTLVAGNVCSSSMQKHKGYSVILPRSDPGMTADIHRNRPADESEFYC</sequence>
<feature type="compositionally biased region" description="Low complexity" evidence="1">
    <location>
        <begin position="350"/>
        <end position="365"/>
    </location>
</feature>
<dbReference type="KEGG" id="hazt:125178089"/>
<dbReference type="Proteomes" id="UP000694843">
    <property type="component" value="Unplaced"/>
</dbReference>
<feature type="compositionally biased region" description="Basic and acidic residues" evidence="1">
    <location>
        <begin position="336"/>
        <end position="348"/>
    </location>
</feature>
<protein>
    <submittedName>
        <fullName evidence="4">Serine/threonine-protein kinase phg2-like</fullName>
    </submittedName>
</protein>
<dbReference type="RefSeq" id="XP_047737019.1">
    <property type="nucleotide sequence ID" value="XM_047881063.1"/>
</dbReference>
<name>A0A979FJ66_HYAAZ</name>
<dbReference type="AlphaFoldDB" id="A0A979FJ66"/>
<dbReference type="GeneID" id="125178089"/>
<gene>
    <name evidence="4" type="primary">LOC125178089</name>
</gene>
<evidence type="ECO:0000256" key="1">
    <source>
        <dbReference type="SAM" id="MobiDB-lite"/>
    </source>
</evidence>
<reference evidence="4" key="1">
    <citation type="submission" date="2025-08" db="UniProtKB">
        <authorList>
            <consortium name="RefSeq"/>
        </authorList>
    </citation>
    <scope>IDENTIFICATION</scope>
    <source>
        <tissue evidence="4">Whole organism</tissue>
    </source>
</reference>
<accession>A0A979FJ66</accession>
<proteinExistence type="predicted"/>
<evidence type="ECO:0000259" key="2">
    <source>
        <dbReference type="Pfam" id="PF15951"/>
    </source>
</evidence>
<dbReference type="InterPro" id="IPR031867">
    <property type="entry name" value="MiT/TFE_N"/>
</dbReference>
<feature type="region of interest" description="Disordered" evidence="1">
    <location>
        <begin position="1"/>
        <end position="21"/>
    </location>
</feature>
<keyword evidence="3" id="KW-1185">Reference proteome</keyword>
<dbReference type="Pfam" id="PF15951">
    <property type="entry name" value="MITF_TFEB_C_3_N"/>
    <property type="match status" value="1"/>
</dbReference>
<feature type="domain" description="MiT/TFE transcription factors N-terminal" evidence="2">
    <location>
        <begin position="321"/>
        <end position="416"/>
    </location>
</feature>
<feature type="region of interest" description="Disordered" evidence="1">
    <location>
        <begin position="481"/>
        <end position="506"/>
    </location>
</feature>
<feature type="compositionally biased region" description="Pro residues" evidence="1">
    <location>
        <begin position="247"/>
        <end position="270"/>
    </location>
</feature>
<feature type="region of interest" description="Disordered" evidence="1">
    <location>
        <begin position="323"/>
        <end position="367"/>
    </location>
</feature>
<organism evidence="3 4">
    <name type="scientific">Hyalella azteca</name>
    <name type="common">Amphipod</name>
    <dbReference type="NCBI Taxonomy" id="294128"/>
    <lineage>
        <taxon>Eukaryota</taxon>
        <taxon>Metazoa</taxon>
        <taxon>Ecdysozoa</taxon>
        <taxon>Arthropoda</taxon>
        <taxon>Crustacea</taxon>
        <taxon>Multicrustacea</taxon>
        <taxon>Malacostraca</taxon>
        <taxon>Eumalacostraca</taxon>
        <taxon>Peracarida</taxon>
        <taxon>Amphipoda</taxon>
        <taxon>Senticaudata</taxon>
        <taxon>Talitrida</taxon>
        <taxon>Talitroidea</taxon>
        <taxon>Hyalellidae</taxon>
        <taxon>Hyalella</taxon>
    </lineage>
</organism>
<feature type="compositionally biased region" description="Low complexity" evidence="1">
    <location>
        <begin position="325"/>
        <end position="335"/>
    </location>
</feature>
<evidence type="ECO:0000313" key="4">
    <source>
        <dbReference type="RefSeq" id="XP_047737019.1"/>
    </source>
</evidence>
<feature type="region of interest" description="Disordered" evidence="1">
    <location>
        <begin position="225"/>
        <end position="287"/>
    </location>
</feature>
<evidence type="ECO:0000313" key="3">
    <source>
        <dbReference type="Proteomes" id="UP000694843"/>
    </source>
</evidence>